<dbReference type="EMBL" id="SNRY01005076">
    <property type="protein sequence ID" value="KAA6315910.1"/>
    <property type="molecule type" value="Genomic_DNA"/>
</dbReference>
<comment type="cofactor">
    <cofactor evidence="1">
        <name>a divalent metal cation</name>
        <dbReference type="ChEBI" id="CHEBI:60240"/>
    </cofactor>
</comment>
<dbReference type="Pfam" id="PF12760">
    <property type="entry name" value="Zn_ribbon_IS1595"/>
    <property type="match status" value="1"/>
</dbReference>
<evidence type="ECO:0000259" key="3">
    <source>
        <dbReference type="Pfam" id="PF12760"/>
    </source>
</evidence>
<evidence type="ECO:0000256" key="2">
    <source>
        <dbReference type="ARBA" id="ARBA00022723"/>
    </source>
</evidence>
<reference evidence="5" key="1">
    <citation type="submission" date="2019-03" db="EMBL/GenBank/DDBJ databases">
        <title>Single cell metagenomics reveals metabolic interactions within the superorganism composed of flagellate Streblomastix strix and complex community of Bacteroidetes bacteria on its surface.</title>
        <authorList>
            <person name="Treitli S.C."/>
            <person name="Kolisko M."/>
            <person name="Husnik F."/>
            <person name="Keeling P."/>
            <person name="Hampl V."/>
        </authorList>
    </citation>
    <scope>NUCLEOTIDE SEQUENCE</scope>
    <source>
        <strain evidence="5">STM</strain>
    </source>
</reference>
<dbReference type="NCBIfam" id="NF033547">
    <property type="entry name" value="transpos_IS1595"/>
    <property type="match status" value="1"/>
</dbReference>
<accession>A0A5J4Q4E0</accession>
<evidence type="ECO:0008006" key="6">
    <source>
        <dbReference type="Google" id="ProtNLM"/>
    </source>
</evidence>
<evidence type="ECO:0000313" key="5">
    <source>
        <dbReference type="EMBL" id="KAA6315910.1"/>
    </source>
</evidence>
<proteinExistence type="predicted"/>
<gene>
    <name evidence="5" type="ORF">EZS27_033704</name>
</gene>
<evidence type="ECO:0000256" key="1">
    <source>
        <dbReference type="ARBA" id="ARBA00001968"/>
    </source>
</evidence>
<dbReference type="InterPro" id="IPR027806">
    <property type="entry name" value="HARBI1_dom"/>
</dbReference>
<dbReference type="GO" id="GO:0046872">
    <property type="term" value="F:metal ion binding"/>
    <property type="evidence" value="ECO:0007669"/>
    <property type="project" value="UniProtKB-KW"/>
</dbReference>
<protein>
    <recommendedName>
        <fullName evidence="6">DDE Tnp4 domain-containing protein</fullName>
    </recommendedName>
</protein>
<evidence type="ECO:0000259" key="4">
    <source>
        <dbReference type="Pfam" id="PF13359"/>
    </source>
</evidence>
<name>A0A5J4Q4E0_9ZZZZ</name>
<sequence length="200" mass="23726">MNILKFNGNFPDEVSCILQFKEQKDRIGVICPKCGCKEHYRLQNKLRYECRHCHYRQSLRSGTVMENSKLPFLYWYIVIHLLTSTKKSFSAAELQRQLGHKRYQPVWEMCCKLREVMGKRDDIYSLSGQVELDNAFITTQKQQNKEISSFRVKVEHAIGRVKILRIVKERYRCHKLFFDDLGFEIACGLHNFRITARLTI</sequence>
<organism evidence="5">
    <name type="scientific">termite gut metagenome</name>
    <dbReference type="NCBI Taxonomy" id="433724"/>
    <lineage>
        <taxon>unclassified sequences</taxon>
        <taxon>metagenomes</taxon>
        <taxon>organismal metagenomes</taxon>
    </lineage>
</organism>
<dbReference type="InterPro" id="IPR024442">
    <property type="entry name" value="Transposase_Zn_ribbon"/>
</dbReference>
<dbReference type="AlphaFoldDB" id="A0A5J4Q4E0"/>
<keyword evidence="2" id="KW-0479">Metal-binding</keyword>
<dbReference type="Pfam" id="PF13359">
    <property type="entry name" value="DDE_Tnp_4"/>
    <property type="match status" value="1"/>
</dbReference>
<comment type="caution">
    <text evidence="5">The sequence shown here is derived from an EMBL/GenBank/DDBJ whole genome shotgun (WGS) entry which is preliminary data.</text>
</comment>
<feature type="domain" description="Transposase zinc-ribbon" evidence="3">
    <location>
        <begin position="28"/>
        <end position="55"/>
    </location>
</feature>
<feature type="domain" description="DDE Tnp4" evidence="4">
    <location>
        <begin position="135"/>
        <end position="191"/>
    </location>
</feature>